<dbReference type="CDD" id="cd17676">
    <property type="entry name" value="SWIB_BAF60C"/>
    <property type="match status" value="1"/>
</dbReference>
<keyword evidence="4" id="KW-1133">Transmembrane helix</keyword>
<dbReference type="SUPFAM" id="SSF54236">
    <property type="entry name" value="Ubiquitin-like"/>
    <property type="match status" value="1"/>
</dbReference>
<evidence type="ECO:0000313" key="8">
    <source>
        <dbReference type="Proteomes" id="UP000327468"/>
    </source>
</evidence>
<dbReference type="PANTHER" id="PTHR13844">
    <property type="entry name" value="SWI/SNF-RELATED MATRIX-ASSOCIATED ACTIN-DEPENDENT REGULATOR OF CHROMATIN SUBFAMILY D"/>
    <property type="match status" value="1"/>
</dbReference>
<evidence type="ECO:0000256" key="3">
    <source>
        <dbReference type="SAM" id="MobiDB-lite"/>
    </source>
</evidence>
<dbReference type="InterPro" id="IPR019835">
    <property type="entry name" value="SWIB_domain"/>
</dbReference>
<evidence type="ECO:0000313" key="7">
    <source>
        <dbReference type="EMBL" id="KAB5579603.1"/>
    </source>
</evidence>
<feature type="compositionally biased region" description="Basic and acidic residues" evidence="3">
    <location>
        <begin position="299"/>
        <end position="311"/>
    </location>
</feature>
<dbReference type="Gene3D" id="1.10.245.10">
    <property type="entry name" value="SWIB/MDM2 domain"/>
    <property type="match status" value="1"/>
</dbReference>
<proteinExistence type="inferred from homology"/>
<dbReference type="PROSITE" id="PS51925">
    <property type="entry name" value="SWIB_MDM2"/>
    <property type="match status" value="1"/>
</dbReference>
<feature type="region of interest" description="Disordered" evidence="3">
    <location>
        <begin position="35"/>
        <end position="141"/>
    </location>
</feature>
<dbReference type="InterPro" id="IPR036885">
    <property type="entry name" value="SWIB_MDM2_dom_sf"/>
</dbReference>
<name>A0A5N5PKF0_PANHP</name>
<dbReference type="Gene3D" id="3.10.20.90">
    <property type="entry name" value="Phosphatidylinositol 3-kinase Catalytic Subunit, Chain A, domain 1"/>
    <property type="match status" value="1"/>
</dbReference>
<dbReference type="InterPro" id="IPR038043">
    <property type="entry name" value="SMARCD3_SWIB_dom"/>
</dbReference>
<comment type="similarity">
    <text evidence="1">Belongs to the SMARCD family.</text>
</comment>
<evidence type="ECO:0000256" key="4">
    <source>
        <dbReference type="SAM" id="Phobius"/>
    </source>
</evidence>
<feature type="domain" description="DM2" evidence="6">
    <location>
        <begin position="581"/>
        <end position="658"/>
    </location>
</feature>
<feature type="domain" description="Ubiquitin-like" evidence="5">
    <location>
        <begin position="144"/>
        <end position="217"/>
    </location>
</feature>
<evidence type="ECO:0000256" key="2">
    <source>
        <dbReference type="ARBA" id="ARBA00022553"/>
    </source>
</evidence>
<dbReference type="InterPro" id="IPR000626">
    <property type="entry name" value="Ubiquitin-like_dom"/>
</dbReference>
<dbReference type="GO" id="GO:0005654">
    <property type="term" value="C:nucleoplasm"/>
    <property type="evidence" value="ECO:0007669"/>
    <property type="project" value="UniProtKB-ARBA"/>
</dbReference>
<dbReference type="SMART" id="SM00213">
    <property type="entry name" value="UBQ"/>
    <property type="match status" value="1"/>
</dbReference>
<gene>
    <name evidence="7" type="ORF">PHYPO_G00196880</name>
</gene>
<feature type="compositionally biased region" description="Low complexity" evidence="3">
    <location>
        <begin position="92"/>
        <end position="104"/>
    </location>
</feature>
<dbReference type="AlphaFoldDB" id="A0A5N5PKF0"/>
<feature type="compositionally biased region" description="Pro residues" evidence="3">
    <location>
        <begin position="344"/>
        <end position="362"/>
    </location>
</feature>
<keyword evidence="4" id="KW-0812">Transmembrane</keyword>
<dbReference type="FunFam" id="1.10.245.10:FF:000001">
    <property type="entry name" value="SWI/SNF-related matrix-associated regulator of chromatin subfamily D member 3 isoform 1"/>
    <property type="match status" value="1"/>
</dbReference>
<evidence type="ECO:0000259" key="6">
    <source>
        <dbReference type="PROSITE" id="PS51925"/>
    </source>
</evidence>
<evidence type="ECO:0000259" key="5">
    <source>
        <dbReference type="PROSITE" id="PS50053"/>
    </source>
</evidence>
<feature type="compositionally biased region" description="Acidic residues" evidence="3">
    <location>
        <begin position="278"/>
        <end position="287"/>
    </location>
</feature>
<feature type="compositionally biased region" description="Low complexity" evidence="3">
    <location>
        <begin position="114"/>
        <end position="133"/>
    </location>
</feature>
<dbReference type="Pfam" id="PF02201">
    <property type="entry name" value="SWIB"/>
    <property type="match status" value="1"/>
</dbReference>
<feature type="region of interest" description="Disordered" evidence="3">
    <location>
        <begin position="273"/>
        <end position="311"/>
    </location>
</feature>
<accession>A0A5N5PKF0</accession>
<protein>
    <submittedName>
        <fullName evidence="7">Uncharacterized protein</fullName>
    </submittedName>
</protein>
<comment type="caution">
    <text evidence="7">The sequence shown here is derived from an EMBL/GenBank/DDBJ whole genome shotgun (WGS) entry which is preliminary data.</text>
</comment>
<dbReference type="Pfam" id="PF00240">
    <property type="entry name" value="ubiquitin"/>
    <property type="match status" value="1"/>
</dbReference>
<feature type="transmembrane region" description="Helical" evidence="4">
    <location>
        <begin position="232"/>
        <end position="253"/>
    </location>
</feature>
<keyword evidence="4" id="KW-0472">Membrane</keyword>
<dbReference type="Proteomes" id="UP000327468">
    <property type="component" value="Chromosome 4"/>
</dbReference>
<reference evidence="7 8" key="1">
    <citation type="submission" date="2019-06" db="EMBL/GenBank/DDBJ databases">
        <title>A chromosome-scale genome assembly of the striped catfish, Pangasianodon hypophthalmus.</title>
        <authorList>
            <person name="Wen M."/>
            <person name="Zahm M."/>
            <person name="Roques C."/>
            <person name="Cabau C."/>
            <person name="Klopp C."/>
            <person name="Donnadieu C."/>
            <person name="Jouanno E."/>
            <person name="Avarre J.-C."/>
            <person name="Campet M."/>
            <person name="Ha T.T.T."/>
            <person name="Dugue R."/>
            <person name="Lampietro C."/>
            <person name="Louis A."/>
            <person name="Herpin A."/>
            <person name="Echchiki A."/>
            <person name="Berthelot C."/>
            <person name="Parey E."/>
            <person name="Roest-Crollius H."/>
            <person name="Braasch I."/>
            <person name="Postlethwait J."/>
            <person name="Bobe J."/>
            <person name="Montfort J."/>
            <person name="Bouchez O."/>
            <person name="Begum T."/>
            <person name="Schartl M."/>
            <person name="Guiguen Y."/>
        </authorList>
    </citation>
    <scope>NUCLEOTIDE SEQUENCE [LARGE SCALE GENOMIC DNA]</scope>
    <source>
        <strain evidence="7 8">Indonesia</strain>
        <tissue evidence="7">Blood</tissue>
    </source>
</reference>
<sequence length="796" mass="89281">MALIEGVGDEVTLLFGVVFLLLILVLAWASTHTAEPPEHLVPSSPGSVTAAEPESQEPHPPGDITSPPRSPREDDKTEAGAERGAEGHESSAEAAGGESLLGADGLRHRDVPGPSLSTQPPASASSTSQASTSEDVPNNTERNMVLRLKFLNDTERIAQVNPDDTIGYIKRTYFAGQEHQVRLIYQGQLLQDDAQTLASLNLADNCVLHCHISQHATRAVPAGARAADQVHVALNVGSLMVPLFVLMLSVLWLPVCSWCLLMGGFGSHMTVQTFRQDQEEEEKEEEEEKKGAPDNPSESEEKLSETDTRPESVFECVHLKVAAMERKRPGMTSGARMPHQGAPMGPPGPPYGGTPPIRPGMPNPTLDPNRKRPTTTPPVQAPSVQNRPRKKPLGFQGANEVSARPLDLREAQSEPAIGSNAKRRKMADKILPQRIRELVPESQAYMDLLAFERKLDQTIMRKRVDIQEALKRPMKQKRKLRLYISNTFNPAKPDSEDSEGSIASWELRVEGKLLDDPGKQKRKFSSFFKSLVIELDKDLYGPDNHLVEWHRTPTTQETDGFQVKRPGDVNVRCTLLLMLDYQPPQFKLDPRLARLLGIHTQTRSCIIQALWQYVKTNKLQDSHEKEYISCDKYFQQIFDCPRLKFSEIPQRLTNLLLPPDPIVINHVISVDPNDHKKTACYDIDVEVDDPLKTQMNGFLLSTANQQEIASLDNKIHETIESINQLKIQRDFMLSFSRDPKGYIQDWICSQNRDLKLMTDVVGNPEEERRAEFYNQPWSQEAVSRYFYCKVSGNDTR</sequence>
<organism evidence="7 8">
    <name type="scientific">Pangasianodon hypophthalmus</name>
    <name type="common">Striped catfish</name>
    <name type="synonym">Helicophagus hypophthalmus</name>
    <dbReference type="NCBI Taxonomy" id="310915"/>
    <lineage>
        <taxon>Eukaryota</taxon>
        <taxon>Metazoa</taxon>
        <taxon>Chordata</taxon>
        <taxon>Craniata</taxon>
        <taxon>Vertebrata</taxon>
        <taxon>Euteleostomi</taxon>
        <taxon>Actinopterygii</taxon>
        <taxon>Neopterygii</taxon>
        <taxon>Teleostei</taxon>
        <taxon>Ostariophysi</taxon>
        <taxon>Siluriformes</taxon>
        <taxon>Pangasiidae</taxon>
        <taxon>Pangasianodon</taxon>
    </lineage>
</organism>
<keyword evidence="2" id="KW-0597">Phosphoprotein</keyword>
<dbReference type="SUPFAM" id="SSF47592">
    <property type="entry name" value="SWIB/MDM2 domain"/>
    <property type="match status" value="1"/>
</dbReference>
<evidence type="ECO:0000256" key="1">
    <source>
        <dbReference type="ARBA" id="ARBA00010619"/>
    </source>
</evidence>
<dbReference type="EMBL" id="VFJC01000005">
    <property type="protein sequence ID" value="KAB5579603.1"/>
    <property type="molecule type" value="Genomic_DNA"/>
</dbReference>
<dbReference type="InterPro" id="IPR003121">
    <property type="entry name" value="SWIB_MDM2_domain"/>
</dbReference>
<feature type="region of interest" description="Disordered" evidence="3">
    <location>
        <begin position="324"/>
        <end position="396"/>
    </location>
</feature>
<keyword evidence="8" id="KW-1185">Reference proteome</keyword>
<dbReference type="PROSITE" id="PS50053">
    <property type="entry name" value="UBIQUITIN_2"/>
    <property type="match status" value="1"/>
</dbReference>
<dbReference type="SMART" id="SM00151">
    <property type="entry name" value="SWIB"/>
    <property type="match status" value="1"/>
</dbReference>
<dbReference type="InterPro" id="IPR029071">
    <property type="entry name" value="Ubiquitin-like_domsf"/>
</dbReference>
<dbReference type="CDD" id="cd17131">
    <property type="entry name" value="Ubl_TMUB1"/>
    <property type="match status" value="1"/>
</dbReference>
<feature type="compositionally biased region" description="Basic and acidic residues" evidence="3">
    <location>
        <begin position="70"/>
        <end position="91"/>
    </location>
</feature>
<feature type="transmembrane region" description="Helical" evidence="4">
    <location>
        <begin position="12"/>
        <end position="29"/>
    </location>
</feature>